<organism evidence="1">
    <name type="scientific">Phytophthora nicotianae</name>
    <name type="common">Potato buckeye rot agent</name>
    <name type="synonym">Phytophthora parasitica</name>
    <dbReference type="NCBI Taxonomy" id="4792"/>
    <lineage>
        <taxon>Eukaryota</taxon>
        <taxon>Sar</taxon>
        <taxon>Stramenopiles</taxon>
        <taxon>Oomycota</taxon>
        <taxon>Peronosporomycetes</taxon>
        <taxon>Peronosporales</taxon>
        <taxon>Peronosporaceae</taxon>
        <taxon>Phytophthora</taxon>
    </lineage>
</organism>
<gene>
    <name evidence="1" type="ORF">L914_15029</name>
</gene>
<dbReference type="AlphaFoldDB" id="W2MTI3"/>
<protein>
    <submittedName>
        <fullName evidence="1">Uncharacterized protein</fullName>
    </submittedName>
</protein>
<accession>W2MTI3</accession>
<dbReference type="EMBL" id="KI694848">
    <property type="protein sequence ID" value="ETM38779.1"/>
    <property type="molecule type" value="Genomic_DNA"/>
</dbReference>
<feature type="non-terminal residue" evidence="1">
    <location>
        <position position="1"/>
    </location>
</feature>
<name>W2MTI3_PHYNI</name>
<sequence>GGNLYKLPHVGKAKLRRAKQLPVSLSCSKELYESAVALLKSSNRGSALLFNLTSS</sequence>
<proteinExistence type="predicted"/>
<dbReference type="Proteomes" id="UP000054532">
    <property type="component" value="Unassembled WGS sequence"/>
</dbReference>
<reference evidence="1" key="1">
    <citation type="submission" date="2013-11" db="EMBL/GenBank/DDBJ databases">
        <title>The Genome Sequence of Phytophthora parasitica IAC_01/95.</title>
        <authorList>
            <consortium name="The Broad Institute Genomics Platform"/>
            <person name="Russ C."/>
            <person name="Tyler B."/>
            <person name="Panabieres F."/>
            <person name="Shan W."/>
            <person name="Tripathy S."/>
            <person name="Grunwald N."/>
            <person name="Machado M."/>
            <person name="Johnson C.S."/>
            <person name="Arredondo F."/>
            <person name="Hong C."/>
            <person name="Coffey M."/>
            <person name="Young S.K."/>
            <person name="Zeng Q."/>
            <person name="Gargeya S."/>
            <person name="Fitzgerald M."/>
            <person name="Abouelleil A."/>
            <person name="Alvarado L."/>
            <person name="Chapman S.B."/>
            <person name="Gainer-Dewar J."/>
            <person name="Goldberg J."/>
            <person name="Griggs A."/>
            <person name="Gujja S."/>
            <person name="Hansen M."/>
            <person name="Howarth C."/>
            <person name="Imamovic A."/>
            <person name="Ireland A."/>
            <person name="Larimer J."/>
            <person name="McCowan C."/>
            <person name="Murphy C."/>
            <person name="Pearson M."/>
            <person name="Poon T.W."/>
            <person name="Priest M."/>
            <person name="Roberts A."/>
            <person name="Saif S."/>
            <person name="Shea T."/>
            <person name="Sykes S."/>
            <person name="Wortman J."/>
            <person name="Nusbaum C."/>
            <person name="Birren B."/>
        </authorList>
    </citation>
    <scope>NUCLEOTIDE SEQUENCE [LARGE SCALE GENOMIC DNA]</scope>
    <source>
        <strain evidence="1">IAC_01/95</strain>
    </source>
</reference>
<evidence type="ECO:0000313" key="1">
    <source>
        <dbReference type="EMBL" id="ETM38779.1"/>
    </source>
</evidence>